<proteinExistence type="predicted"/>
<evidence type="ECO:0000313" key="1">
    <source>
        <dbReference type="EMBL" id="NMD87612.1"/>
    </source>
</evidence>
<organism evidence="2 3">
    <name type="scientific">Victivallis vadensis</name>
    <dbReference type="NCBI Taxonomy" id="172901"/>
    <lineage>
        <taxon>Bacteria</taxon>
        <taxon>Pseudomonadati</taxon>
        <taxon>Lentisphaerota</taxon>
        <taxon>Lentisphaeria</taxon>
        <taxon>Victivallales</taxon>
        <taxon>Victivallaceae</taxon>
        <taxon>Victivallis</taxon>
    </lineage>
</organism>
<reference evidence="1 4" key="2">
    <citation type="submission" date="2020-04" db="EMBL/GenBank/DDBJ databases">
        <authorList>
            <person name="Hitch T.C.A."/>
            <person name="Wylensek D."/>
            <person name="Clavel T."/>
        </authorList>
    </citation>
    <scope>NUCLEOTIDE SEQUENCE [LARGE SCALE GENOMIC DNA]</scope>
    <source>
        <strain evidence="1 4">COR2-253-APC-1A</strain>
    </source>
</reference>
<keyword evidence="3" id="KW-1185">Reference proteome</keyword>
<comment type="caution">
    <text evidence="2">The sequence shown here is derived from an EMBL/GenBank/DDBJ whole genome shotgun (WGS) entry which is preliminary data.</text>
</comment>
<dbReference type="Proteomes" id="UP000245959">
    <property type="component" value="Unassembled WGS sequence"/>
</dbReference>
<dbReference type="EMBL" id="QEKH01000001">
    <property type="protein sequence ID" value="PVY45951.1"/>
    <property type="molecule type" value="Genomic_DNA"/>
</dbReference>
<reference evidence="2 3" key="1">
    <citation type="submission" date="2018-04" db="EMBL/GenBank/DDBJ databases">
        <title>Genomic Encyclopedia of Type Strains, Phase IV (KMG-IV): sequencing the most valuable type-strain genomes for metagenomic binning, comparative biology and taxonomic classification.</title>
        <authorList>
            <person name="Goeker M."/>
        </authorList>
    </citation>
    <scope>NUCLEOTIDE SEQUENCE [LARGE SCALE GENOMIC DNA]</scope>
    <source>
        <strain evidence="2 3">DSM 14823</strain>
    </source>
</reference>
<gene>
    <name evidence="2" type="ORF">C8D82_101148</name>
    <name evidence="1" type="ORF">HF882_13565</name>
</gene>
<protein>
    <submittedName>
        <fullName evidence="2">Uncharacterized protein</fullName>
    </submittedName>
</protein>
<dbReference type="AlphaFoldDB" id="A0A2U1BBE6"/>
<sequence>MADKNIPISAIETAIETVLAEAPDGKFTMAELLKAISAGKSQTLQGRVERTVDGDGRFFSDGKGNFQLRSEFFRNREFLITPDAWEIENDMLFPGHRFAPFVNPEIFPSEVKLIDADGQPVPKKEVTAPLSQVFHYHLLLGSEQVFDFFVADSPANSRIRNSAQPGDMVTLNTFDLSVFFKKHRFSVGDALLCKVVDYEDGIIEFRYLSGENRQESKLKAYVEAFEAALGIVFDRFENYLEIPEQLSWAHYAGRATLPAAADSASDDEFLRRASGIEINFDQEHTVLARKSEAPEDAAADLPEGVTFSRGETGDIAALLREIGSPLTPVEIDSFILDNCHARELEFEDFFARAFGREKLNFTDEGQQAVFYNYIEDRFEELTGEYNRYDDEPKAPLRSTVMELVEDRLNFFDFLSNENASPEQLPHDEMHRLAEIAMQLNEILKLLNNPGFTPDNAELDRLTETVELRADDQDALIGRLTDRFADGGCGHDHHGDDCDCGCCHHK</sequence>
<dbReference type="RefSeq" id="WP_116882344.1">
    <property type="nucleotide sequence ID" value="NZ_CABMMC010000017.1"/>
</dbReference>
<dbReference type="OrthoDB" id="354079at2"/>
<evidence type="ECO:0000313" key="2">
    <source>
        <dbReference type="EMBL" id="PVY45951.1"/>
    </source>
</evidence>
<dbReference type="EMBL" id="JABAEW010000027">
    <property type="protein sequence ID" value="NMD87612.1"/>
    <property type="molecule type" value="Genomic_DNA"/>
</dbReference>
<accession>A0A2U1BBE6</accession>
<dbReference type="Proteomes" id="UP000576225">
    <property type="component" value="Unassembled WGS sequence"/>
</dbReference>
<name>A0A2U1BBE6_9BACT</name>
<evidence type="ECO:0000313" key="3">
    <source>
        <dbReference type="Proteomes" id="UP000245959"/>
    </source>
</evidence>
<dbReference type="GeneID" id="78293683"/>
<evidence type="ECO:0000313" key="4">
    <source>
        <dbReference type="Proteomes" id="UP000576225"/>
    </source>
</evidence>